<sequence>MVREFCGNFLADHQTHVFLWGRRIPFSEDDIRRYLGITIDLPPLGEDDMFKATVANRKWGELDMDLVFQQHGTTFDLDHAILIYVLMTEGFVNLPRIMRDVPEFPRDEIYHVREQDMYCPYGDWKGELPKVRRGRLISPLEAPPAPQEEQLPPSPPPQPAASEIPSSSVRGAFASGSHEIPAPTGASSAEHAFHAPGCIPGYDSAKF</sequence>
<dbReference type="EMBL" id="JASCZI010000269">
    <property type="protein sequence ID" value="MED6110625.1"/>
    <property type="molecule type" value="Genomic_DNA"/>
</dbReference>
<gene>
    <name evidence="2" type="ORF">PIB30_044758</name>
</gene>
<feature type="compositionally biased region" description="Pro residues" evidence="1">
    <location>
        <begin position="141"/>
        <end position="159"/>
    </location>
</feature>
<comment type="caution">
    <text evidence="2">The sequence shown here is derived from an EMBL/GenBank/DDBJ whole genome shotgun (WGS) entry which is preliminary data.</text>
</comment>
<proteinExistence type="predicted"/>
<accession>A0ABU6QG56</accession>
<evidence type="ECO:0000256" key="1">
    <source>
        <dbReference type="SAM" id="MobiDB-lite"/>
    </source>
</evidence>
<feature type="region of interest" description="Disordered" evidence="1">
    <location>
        <begin position="140"/>
        <end position="195"/>
    </location>
</feature>
<reference evidence="2 3" key="1">
    <citation type="journal article" date="2023" name="Plants (Basel)">
        <title>Bridging the Gap: Combining Genomics and Transcriptomics Approaches to Understand Stylosanthes scabra, an Orphan Legume from the Brazilian Caatinga.</title>
        <authorList>
            <person name="Ferreira-Neto J.R.C."/>
            <person name="da Silva M.D."/>
            <person name="Binneck E."/>
            <person name="de Melo N.F."/>
            <person name="da Silva R.H."/>
            <person name="de Melo A.L.T.M."/>
            <person name="Pandolfi V."/>
            <person name="Bustamante F.O."/>
            <person name="Brasileiro-Vidal A.C."/>
            <person name="Benko-Iseppon A.M."/>
        </authorList>
    </citation>
    <scope>NUCLEOTIDE SEQUENCE [LARGE SCALE GENOMIC DNA]</scope>
    <source>
        <tissue evidence="2">Leaves</tissue>
    </source>
</reference>
<evidence type="ECO:0000313" key="3">
    <source>
        <dbReference type="Proteomes" id="UP001341840"/>
    </source>
</evidence>
<keyword evidence="3" id="KW-1185">Reference proteome</keyword>
<protein>
    <submittedName>
        <fullName evidence="2">Uncharacterized protein</fullName>
    </submittedName>
</protein>
<dbReference type="Proteomes" id="UP001341840">
    <property type="component" value="Unassembled WGS sequence"/>
</dbReference>
<organism evidence="2 3">
    <name type="scientific">Stylosanthes scabra</name>
    <dbReference type="NCBI Taxonomy" id="79078"/>
    <lineage>
        <taxon>Eukaryota</taxon>
        <taxon>Viridiplantae</taxon>
        <taxon>Streptophyta</taxon>
        <taxon>Embryophyta</taxon>
        <taxon>Tracheophyta</taxon>
        <taxon>Spermatophyta</taxon>
        <taxon>Magnoliopsida</taxon>
        <taxon>eudicotyledons</taxon>
        <taxon>Gunneridae</taxon>
        <taxon>Pentapetalae</taxon>
        <taxon>rosids</taxon>
        <taxon>fabids</taxon>
        <taxon>Fabales</taxon>
        <taxon>Fabaceae</taxon>
        <taxon>Papilionoideae</taxon>
        <taxon>50 kb inversion clade</taxon>
        <taxon>dalbergioids sensu lato</taxon>
        <taxon>Dalbergieae</taxon>
        <taxon>Pterocarpus clade</taxon>
        <taxon>Stylosanthes</taxon>
    </lineage>
</organism>
<evidence type="ECO:0000313" key="2">
    <source>
        <dbReference type="EMBL" id="MED6110625.1"/>
    </source>
</evidence>
<name>A0ABU6QG56_9FABA</name>